<gene>
    <name evidence="2" type="ORF">BO85DRAFT_202228</name>
</gene>
<evidence type="ECO:0000313" key="3">
    <source>
        <dbReference type="Proteomes" id="UP000249526"/>
    </source>
</evidence>
<organism evidence="2 3">
    <name type="scientific">Aspergillus piperis CBS 112811</name>
    <dbReference type="NCBI Taxonomy" id="1448313"/>
    <lineage>
        <taxon>Eukaryota</taxon>
        <taxon>Fungi</taxon>
        <taxon>Dikarya</taxon>
        <taxon>Ascomycota</taxon>
        <taxon>Pezizomycotina</taxon>
        <taxon>Eurotiomycetes</taxon>
        <taxon>Eurotiomycetidae</taxon>
        <taxon>Eurotiales</taxon>
        <taxon>Aspergillaceae</taxon>
        <taxon>Aspergillus</taxon>
        <taxon>Aspergillus subgen. Circumdati</taxon>
    </lineage>
</organism>
<dbReference type="AlphaFoldDB" id="A0A8G1QSX1"/>
<sequence>MFRPLKNYLLTAGGGGILVEQVFYFLFRRLAIAPRLLSLSFSLSLTLTVYYGR</sequence>
<feature type="transmembrane region" description="Helical" evidence="1">
    <location>
        <begin position="7"/>
        <end position="26"/>
    </location>
</feature>
<dbReference type="Proteomes" id="UP000249526">
    <property type="component" value="Unassembled WGS sequence"/>
</dbReference>
<keyword evidence="1" id="KW-1133">Transmembrane helix</keyword>
<keyword evidence="3" id="KW-1185">Reference proteome</keyword>
<name>A0A8G1QSX1_9EURO</name>
<reference evidence="2 3" key="1">
    <citation type="submission" date="2018-02" db="EMBL/GenBank/DDBJ databases">
        <title>The genomes of Aspergillus section Nigri reveals drivers in fungal speciation.</title>
        <authorList>
            <consortium name="DOE Joint Genome Institute"/>
            <person name="Vesth T.C."/>
            <person name="Nybo J."/>
            <person name="Theobald S."/>
            <person name="Brandl J."/>
            <person name="Frisvad J.C."/>
            <person name="Nielsen K.F."/>
            <person name="Lyhne E.K."/>
            <person name="Kogle M.E."/>
            <person name="Kuo A."/>
            <person name="Riley R."/>
            <person name="Clum A."/>
            <person name="Nolan M."/>
            <person name="Lipzen A."/>
            <person name="Salamov A."/>
            <person name="Henrissat B."/>
            <person name="Wiebenga A."/>
            <person name="De vries R.P."/>
            <person name="Grigoriev I.V."/>
            <person name="Mortensen U.H."/>
            <person name="Andersen M.R."/>
            <person name="Baker S.E."/>
        </authorList>
    </citation>
    <scope>NUCLEOTIDE SEQUENCE [LARGE SCALE GENOMIC DNA]</scope>
    <source>
        <strain evidence="2 3">CBS 112811</strain>
    </source>
</reference>
<accession>A0A8G1QSX1</accession>
<feature type="transmembrane region" description="Helical" evidence="1">
    <location>
        <begin position="32"/>
        <end position="52"/>
    </location>
</feature>
<keyword evidence="1" id="KW-0812">Transmembrane</keyword>
<proteinExistence type="predicted"/>
<evidence type="ECO:0000313" key="2">
    <source>
        <dbReference type="EMBL" id="RAH52321.1"/>
    </source>
</evidence>
<evidence type="ECO:0000256" key="1">
    <source>
        <dbReference type="SAM" id="Phobius"/>
    </source>
</evidence>
<dbReference type="EMBL" id="KZ825085">
    <property type="protein sequence ID" value="RAH52321.1"/>
    <property type="molecule type" value="Genomic_DNA"/>
</dbReference>
<keyword evidence="1" id="KW-0472">Membrane</keyword>
<protein>
    <submittedName>
        <fullName evidence="2">Uncharacterized protein</fullName>
    </submittedName>
</protein>
<dbReference type="RefSeq" id="XP_025510243.1">
    <property type="nucleotide sequence ID" value="XM_025654548.1"/>
</dbReference>
<dbReference type="GeneID" id="37157950"/>